<dbReference type="Gene3D" id="1.20.1740.10">
    <property type="entry name" value="Amino acid/polyamine transporter I"/>
    <property type="match status" value="1"/>
</dbReference>
<dbReference type="RefSeq" id="XP_003644131.1">
    <property type="nucleotide sequence ID" value="XM_003644083.1"/>
</dbReference>
<dbReference type="AlphaFoldDB" id="G8JMA5"/>
<name>G8JMA5_ERECY</name>
<dbReference type="Pfam" id="PF00324">
    <property type="entry name" value="AA_permease"/>
    <property type="match status" value="1"/>
</dbReference>
<accession>G8JMA5</accession>
<dbReference type="EMBL" id="CP002497">
    <property type="protein sequence ID" value="AET37314.1"/>
    <property type="molecule type" value="Genomic_DNA"/>
</dbReference>
<keyword evidence="4 8" id="KW-0812">Transmembrane</keyword>
<evidence type="ECO:0000313" key="10">
    <source>
        <dbReference type="EMBL" id="AET37314.1"/>
    </source>
</evidence>
<dbReference type="KEGG" id="erc:Ecym_1056"/>
<dbReference type="FunCoup" id="G8JMA5">
    <property type="interactions" value="244"/>
</dbReference>
<feature type="transmembrane region" description="Helical" evidence="8">
    <location>
        <begin position="503"/>
        <end position="525"/>
    </location>
</feature>
<dbReference type="GeneID" id="11471328"/>
<evidence type="ECO:0000256" key="8">
    <source>
        <dbReference type="SAM" id="Phobius"/>
    </source>
</evidence>
<keyword evidence="5" id="KW-0029">Amino-acid transport</keyword>
<comment type="similarity">
    <text evidence="2">Belongs to the amino acid-polyamine-organocation (APC) superfamily. YAT (TC 2.A.3.10) family.</text>
</comment>
<dbReference type="PROSITE" id="PS00218">
    <property type="entry name" value="AMINO_ACID_PERMEASE_1"/>
    <property type="match status" value="1"/>
</dbReference>
<comment type="subcellular location">
    <subcellularLocation>
        <location evidence="1">Membrane</location>
        <topology evidence="1">Multi-pass membrane protein</topology>
    </subcellularLocation>
</comment>
<dbReference type="FunFam" id="1.20.1740.10:FF:000017">
    <property type="entry name" value="Amino acid permease"/>
    <property type="match status" value="1"/>
</dbReference>
<dbReference type="GO" id="GO:0016020">
    <property type="term" value="C:membrane"/>
    <property type="evidence" value="ECO:0007669"/>
    <property type="project" value="UniProtKB-SubCell"/>
</dbReference>
<evidence type="ECO:0000313" key="11">
    <source>
        <dbReference type="Proteomes" id="UP000006790"/>
    </source>
</evidence>
<dbReference type="InterPro" id="IPR004841">
    <property type="entry name" value="AA-permease/SLC12A_dom"/>
</dbReference>
<proteinExistence type="inferred from homology"/>
<reference evidence="11" key="1">
    <citation type="journal article" date="2012" name="G3 (Bethesda)">
        <title>Pichia sorbitophila, an interspecies yeast hybrid reveals early steps of genome resolution following polyploidization.</title>
        <authorList>
            <person name="Leh Louis V."/>
            <person name="Despons L."/>
            <person name="Friedrich A."/>
            <person name="Martin T."/>
            <person name="Durrens P."/>
            <person name="Casaregola S."/>
            <person name="Neuveglise C."/>
            <person name="Fairhead C."/>
            <person name="Marck C."/>
            <person name="Cruz J.A."/>
            <person name="Straub M.L."/>
            <person name="Kugler V."/>
            <person name="Sacerdot C."/>
            <person name="Uzunov Z."/>
            <person name="Thierry A."/>
            <person name="Weiss S."/>
            <person name="Bleykasten C."/>
            <person name="De Montigny J."/>
            <person name="Jacques N."/>
            <person name="Jung P."/>
            <person name="Lemaire M."/>
            <person name="Mallet S."/>
            <person name="Morel G."/>
            <person name="Richard G.F."/>
            <person name="Sarkar A."/>
            <person name="Savel G."/>
            <person name="Schacherer J."/>
            <person name="Seret M.L."/>
            <person name="Talla E."/>
            <person name="Samson G."/>
            <person name="Jubin C."/>
            <person name="Poulain J."/>
            <person name="Vacherie B."/>
            <person name="Barbe V."/>
            <person name="Pelletier E."/>
            <person name="Sherman D.J."/>
            <person name="Westhof E."/>
            <person name="Weissenbach J."/>
            <person name="Baret P.V."/>
            <person name="Wincker P."/>
            <person name="Gaillardin C."/>
            <person name="Dujon B."/>
            <person name="Souciet J.L."/>
        </authorList>
    </citation>
    <scope>NUCLEOTIDE SEQUENCE [LARGE SCALE GENOMIC DNA]</scope>
    <source>
        <strain evidence="11">CBS 270.75 / DBVPG 7215 / KCTC 17166 / NRRL Y-17582</strain>
    </source>
</reference>
<dbReference type="OMA" id="TWNYCIQ"/>
<feature type="transmembrane region" description="Helical" evidence="8">
    <location>
        <begin position="209"/>
        <end position="229"/>
    </location>
</feature>
<dbReference type="InterPro" id="IPR004840">
    <property type="entry name" value="Amino_acid_permease_CS"/>
</dbReference>
<evidence type="ECO:0000256" key="4">
    <source>
        <dbReference type="ARBA" id="ARBA00022692"/>
    </source>
</evidence>
<evidence type="ECO:0000256" key="6">
    <source>
        <dbReference type="ARBA" id="ARBA00022989"/>
    </source>
</evidence>
<feature type="transmembrane region" description="Helical" evidence="8">
    <location>
        <begin position="327"/>
        <end position="345"/>
    </location>
</feature>
<keyword evidence="11" id="KW-1185">Reference proteome</keyword>
<evidence type="ECO:0000256" key="2">
    <source>
        <dbReference type="ARBA" id="ARBA00006983"/>
    </source>
</evidence>
<dbReference type="InterPro" id="IPR050524">
    <property type="entry name" value="APC_YAT"/>
</dbReference>
<sequence length="606" mass="66729">MSQDYSKAIGTVDRGVLVGNELKDVKSGNVLTGSDTTEFFEKASVQKSDFEYFEGDETKFRRFVNSFKKAPGRENDQESLQDNNKHEKLKQTIRPRHVVMISLGTGIGTGLLVGTGKALYNGGPGGLAVGFFVMGTCVYCVIQAAGEMAVNYPALSGGFNAYPSFLVDPGFGFATAWLYCIQWLCVFPLELVTASITIKYWTTAINPDIFVAVFYLLIIVINFFGARGYAEAEFFFNTCKVLMIIGFFIVGILVNTGAAGNDGYIGAKYWREPGSFGGHTAIDHFKGVVSTLVNAAFSLGCSEFVALTAAEQANPRKSVPSAAKKMLYKVFVVFLGSVTLIGFLVPKNSSELMGSTDSSVHVSPYVIAVASHGVRVVPHFINAVILLSVLSVGNSAFYSSSRLLLSLAEQGYAPPVFKYIDRQGRPLMAMMVSITMGCLCFVAASPKEETVFIWLLAISGLSQLFTWTSICISHIRFRKALLVQGRGWDGLGFKAQTGVWGSYYSAVIMILTFIAQFWTCLIPMGSSKPNAESFFEGYLAFPIFVALYFGYKIYNKNWQLFIPAEKIDLDLHRKIFDADVLKQEDAEYRAKLRDSSMWHRIAALWC</sequence>
<feature type="transmembrane region" description="Helical" evidence="8">
    <location>
        <begin position="451"/>
        <end position="472"/>
    </location>
</feature>
<feature type="transmembrane region" description="Helical" evidence="8">
    <location>
        <begin position="427"/>
        <end position="445"/>
    </location>
</feature>
<dbReference type="NCBIfam" id="TIGR00913">
    <property type="entry name" value="2A0310"/>
    <property type="match status" value="1"/>
</dbReference>
<dbReference type="OrthoDB" id="3900342at2759"/>
<organism evidence="10 11">
    <name type="scientific">Eremothecium cymbalariae (strain CBS 270.75 / DBVPG 7215 / KCTC 17166 / NRRL Y-17582)</name>
    <name type="common">Yeast</name>
    <dbReference type="NCBI Taxonomy" id="931890"/>
    <lineage>
        <taxon>Eukaryota</taxon>
        <taxon>Fungi</taxon>
        <taxon>Dikarya</taxon>
        <taxon>Ascomycota</taxon>
        <taxon>Saccharomycotina</taxon>
        <taxon>Saccharomycetes</taxon>
        <taxon>Saccharomycetales</taxon>
        <taxon>Saccharomycetaceae</taxon>
        <taxon>Eremothecium</taxon>
    </lineage>
</organism>
<evidence type="ECO:0000256" key="5">
    <source>
        <dbReference type="ARBA" id="ARBA00022970"/>
    </source>
</evidence>
<feature type="transmembrane region" description="Helical" evidence="8">
    <location>
        <begin position="98"/>
        <end position="120"/>
    </location>
</feature>
<feature type="domain" description="Amino acid permease/ SLC12A" evidence="9">
    <location>
        <begin position="97"/>
        <end position="561"/>
    </location>
</feature>
<keyword evidence="7 8" id="KW-0472">Membrane</keyword>
<feature type="transmembrane region" description="Helical" evidence="8">
    <location>
        <begin position="537"/>
        <end position="554"/>
    </location>
</feature>
<evidence type="ECO:0000259" key="9">
    <source>
        <dbReference type="Pfam" id="PF00324"/>
    </source>
</evidence>
<dbReference type="Proteomes" id="UP000006790">
    <property type="component" value="Chromosome 1"/>
</dbReference>
<evidence type="ECO:0000256" key="7">
    <source>
        <dbReference type="ARBA" id="ARBA00023136"/>
    </source>
</evidence>
<dbReference type="InParanoid" id="G8JMA5"/>
<evidence type="ECO:0000256" key="1">
    <source>
        <dbReference type="ARBA" id="ARBA00004141"/>
    </source>
</evidence>
<keyword evidence="3" id="KW-0813">Transport</keyword>
<dbReference type="InterPro" id="IPR004762">
    <property type="entry name" value="Amino_acid_permease_fungi"/>
</dbReference>
<dbReference type="GO" id="GO:0015171">
    <property type="term" value="F:amino acid transmembrane transporter activity"/>
    <property type="evidence" value="ECO:0007669"/>
    <property type="project" value="TreeGrafter"/>
</dbReference>
<dbReference type="PIRSF" id="PIRSF006060">
    <property type="entry name" value="AA_transporter"/>
    <property type="match status" value="1"/>
</dbReference>
<feature type="transmembrane region" description="Helical" evidence="8">
    <location>
        <begin position="241"/>
        <end position="267"/>
    </location>
</feature>
<evidence type="ECO:0000256" key="3">
    <source>
        <dbReference type="ARBA" id="ARBA00022448"/>
    </source>
</evidence>
<keyword evidence="6 8" id="KW-1133">Transmembrane helix</keyword>
<feature type="transmembrane region" description="Helical" evidence="8">
    <location>
        <begin position="380"/>
        <end position="398"/>
    </location>
</feature>
<feature type="transmembrane region" description="Helical" evidence="8">
    <location>
        <begin position="165"/>
        <end position="189"/>
    </location>
</feature>
<gene>
    <name evidence="10" type="ordered locus">Ecym_1056</name>
</gene>
<dbReference type="PANTHER" id="PTHR43341:SF17">
    <property type="entry name" value="GENERAL AMINO ACID PERMEASE AGP1-RELATED"/>
    <property type="match status" value="1"/>
</dbReference>
<feature type="transmembrane region" description="Helical" evidence="8">
    <location>
        <begin position="126"/>
        <end position="145"/>
    </location>
</feature>
<protein>
    <recommendedName>
        <fullName evidence="9">Amino acid permease/ SLC12A domain-containing protein</fullName>
    </recommendedName>
</protein>
<dbReference type="HOGENOM" id="CLU_007946_12_0_1"/>
<dbReference type="PANTHER" id="PTHR43341">
    <property type="entry name" value="AMINO ACID PERMEASE"/>
    <property type="match status" value="1"/>
</dbReference>
<dbReference type="eggNOG" id="KOG1286">
    <property type="taxonomic scope" value="Eukaryota"/>
</dbReference>